<evidence type="ECO:0000313" key="2">
    <source>
        <dbReference type="Proteomes" id="UP001157502"/>
    </source>
</evidence>
<keyword evidence="2" id="KW-1185">Reference proteome</keyword>
<dbReference type="Proteomes" id="UP001157502">
    <property type="component" value="Chromosome 3"/>
</dbReference>
<accession>A0ACC2HD66</accession>
<reference evidence="1" key="1">
    <citation type="submission" date="2021-05" db="EMBL/GenBank/DDBJ databases">
        <authorList>
            <person name="Pan Q."/>
            <person name="Jouanno E."/>
            <person name="Zahm M."/>
            <person name="Klopp C."/>
            <person name="Cabau C."/>
            <person name="Louis A."/>
            <person name="Berthelot C."/>
            <person name="Parey E."/>
            <person name="Roest Crollius H."/>
            <person name="Montfort J."/>
            <person name="Robinson-Rechavi M."/>
            <person name="Bouchez O."/>
            <person name="Lampietro C."/>
            <person name="Lopez Roques C."/>
            <person name="Donnadieu C."/>
            <person name="Postlethwait J."/>
            <person name="Bobe J."/>
            <person name="Dillon D."/>
            <person name="Chandos A."/>
            <person name="von Hippel F."/>
            <person name="Guiguen Y."/>
        </authorList>
    </citation>
    <scope>NUCLEOTIDE SEQUENCE</scope>
    <source>
        <strain evidence="1">YG-Jan2019</strain>
    </source>
</reference>
<dbReference type="EMBL" id="CM055730">
    <property type="protein sequence ID" value="KAJ8013641.1"/>
    <property type="molecule type" value="Genomic_DNA"/>
</dbReference>
<comment type="caution">
    <text evidence="1">The sequence shown here is derived from an EMBL/GenBank/DDBJ whole genome shotgun (WGS) entry which is preliminary data.</text>
</comment>
<name>A0ACC2HD66_DALPE</name>
<sequence length="820" mass="91653">MDDYNEFCSRAMVHLQREQVRRNPLLQPEGAVVSRIQFHGRPILLPWLNKDQHKQMVQYKQQVAVLEAERQRLHSTSLLARVQDILHGVKTGPTRLEHMTESSSSEPGTFFSDDEEEQEAETGESCPCQSVSFLGRSEPKVRVFQGDPGPWEECSFNVDRQDHKPGFDVQDGDSLVSSVAHSPVRYQHASYPSSPDSLLGSNSHSLTGSYVRLPSPQARPNSALSSSTPDSHAQPVPLGNPDHSPAPVVHGQRLSPTPASNILISCPMSAADLSPLATRKGQVPGRRDSLPVNQSSRGLNLSSNEELSNTPFHSWKPSLSELSLTTTKEEVSRSDTNASVPGYICRPENLSSTRERSSLRPILTCHSQCPQPISGPGHTSFQSPSRTRTSQHQPSLRQSPHHPNPCLRSSGASQPPHTPSQSPMRSSSPQQTHRSPLASLNRSYDVESPRPNLSRPHVTSESWSGLSHGLHVRQDMSLEDRLSIGLSTGRVQHSRRDLSTPEASCDGSRLTLSFLDSSRTADQDRTTVEIQRQVEALEEMRRCLEEEHALQLSLLLSEQQRQQRTLTQTMYEERGLRRSETTVPPCGAPGIIRVTRADAFEASVLPPFSFTSLRLGGRSSNSRLCPEPQRALGRLAAVVRGFFTRRLLHTEKVKQLRKTVQDTLVFIGSLSTDSQKKRSLSPQVRTLQERGRAQLRAALFDVHEIFFVVPVRERLALIQQDRELRTERTLRDMEKESKSPRDKVVLSAATQKSLERKKQRMMESLRQGKKSNQQPKSLFTSRILQPSQDHNTILSSNLSRLKSGNLLCKNESILKRFTVT</sequence>
<organism evidence="1 2">
    <name type="scientific">Dallia pectoralis</name>
    <name type="common">Alaska blackfish</name>
    <dbReference type="NCBI Taxonomy" id="75939"/>
    <lineage>
        <taxon>Eukaryota</taxon>
        <taxon>Metazoa</taxon>
        <taxon>Chordata</taxon>
        <taxon>Craniata</taxon>
        <taxon>Vertebrata</taxon>
        <taxon>Euteleostomi</taxon>
        <taxon>Actinopterygii</taxon>
        <taxon>Neopterygii</taxon>
        <taxon>Teleostei</taxon>
        <taxon>Protacanthopterygii</taxon>
        <taxon>Esociformes</taxon>
        <taxon>Umbridae</taxon>
        <taxon>Dallia</taxon>
    </lineage>
</organism>
<gene>
    <name evidence="1" type="ORF">DPEC_G00031920</name>
</gene>
<proteinExistence type="predicted"/>
<protein>
    <submittedName>
        <fullName evidence="1">Uncharacterized protein</fullName>
    </submittedName>
</protein>
<evidence type="ECO:0000313" key="1">
    <source>
        <dbReference type="EMBL" id="KAJ8013641.1"/>
    </source>
</evidence>